<dbReference type="InterPro" id="IPR003599">
    <property type="entry name" value="Ig_sub"/>
</dbReference>
<feature type="transmembrane region" description="Helical" evidence="13">
    <location>
        <begin position="539"/>
        <end position="564"/>
    </location>
</feature>
<evidence type="ECO:0000256" key="13">
    <source>
        <dbReference type="SAM" id="Phobius"/>
    </source>
</evidence>
<comment type="similarity">
    <text evidence="11">Belongs to the immunoglobulin superfamily. SIGLEC (sialic acid binding Ig-like lectin) family.</text>
</comment>
<evidence type="ECO:0000256" key="14">
    <source>
        <dbReference type="SAM" id="SignalP"/>
    </source>
</evidence>
<feature type="region of interest" description="Disordered" evidence="12">
    <location>
        <begin position="591"/>
        <end position="613"/>
    </location>
</feature>
<comment type="subcellular location">
    <subcellularLocation>
        <location evidence="1">Membrane</location>
        <topology evidence="1">Single-pass type I membrane protein</topology>
    </subcellularLocation>
</comment>
<feature type="region of interest" description="Disordered" evidence="12">
    <location>
        <begin position="626"/>
        <end position="647"/>
    </location>
</feature>
<dbReference type="InterPro" id="IPR013106">
    <property type="entry name" value="Ig_V-set"/>
</dbReference>
<name>A0A7J7SH07_RHIFE</name>
<dbReference type="InterPro" id="IPR007110">
    <property type="entry name" value="Ig-like_dom"/>
</dbReference>
<comment type="caution">
    <text evidence="16">The sequence shown here is derived from an EMBL/GenBank/DDBJ whole genome shotgun (WGS) entry which is preliminary data.</text>
</comment>
<keyword evidence="8" id="KW-1015">Disulfide bond</keyword>
<accession>A0A7J7SH07</accession>
<sequence>MLLLLLSLLWAGSLAQDKGFWLRVQESVTVQEGLCVFVPCTVYYPENSWKDSDPAHGYWFQEGASTDQDAPVATNNPDQRDMLWSYTSNLLSVRVTALTLRPHISFPGSLESGRPRNLTCSVPWACERGTPPIFSWTSAALATLGPRTLLSSMITLTPRPQDHGTNLTCQVKFPAADVTVERTIQLNVTYSPQNLTVTVFQGNGTGKAGPGAQVVLVAIGNMAVKTLLLLLCLIVLIVRYHRRKGTRTTRGMEDANTILSSLMSQLPSPGLPSLFSHKPSMLEMLPLLLSLLWAGSLAQDERFWLRVQESVTVQEGLCVSVRCSFSYPSPYLTYPRPTYGYWFRERGNKYQEDPVATNKQYYKVQEETQGRFHLLGDPQNYNCSLDIRDAKRRDEGKYCFWVERENMLWSYTSNLLSVHVTALTLRPHISFPGSLECGRPRNLTCSVPWACERGTPPIFSWTSASLASLGPRTLLSSMITLTPRPQDHGTNLTCQVKFPAVDVTVERTIQLNVTCASQNDKIGACLGDGSGEAGTRAGVVLGAVTGAGVTALLALCLFLIYFIVKTHRKKAARTAVGVDDIHPAGGLASLSHQQKSKLNSPADSSSSAGTSPPLELEQDLHYAAIRFHGRNPPQKGTHTAYSEIGTQ</sequence>
<reference evidence="16 17" key="1">
    <citation type="journal article" date="2020" name="Nature">
        <title>Six reference-quality genomes reveal evolution of bat adaptations.</title>
        <authorList>
            <person name="Jebb D."/>
            <person name="Huang Z."/>
            <person name="Pippel M."/>
            <person name="Hughes G.M."/>
            <person name="Lavrichenko K."/>
            <person name="Devanna P."/>
            <person name="Winkler S."/>
            <person name="Jermiin L.S."/>
            <person name="Skirmuntt E.C."/>
            <person name="Katzourakis A."/>
            <person name="Burkitt-Gray L."/>
            <person name="Ray D.A."/>
            <person name="Sullivan K.A.M."/>
            <person name="Roscito J.G."/>
            <person name="Kirilenko B.M."/>
            <person name="Davalos L.M."/>
            <person name="Corthals A.P."/>
            <person name="Power M.L."/>
            <person name="Jones G."/>
            <person name="Ransome R.D."/>
            <person name="Dechmann D.K.N."/>
            <person name="Locatelli A.G."/>
            <person name="Puechmaille S.J."/>
            <person name="Fedrigo O."/>
            <person name="Jarvis E.D."/>
            <person name="Hiller M."/>
            <person name="Vernes S.C."/>
            <person name="Myers E.W."/>
            <person name="Teeling E.C."/>
        </authorList>
    </citation>
    <scope>NUCLEOTIDE SEQUENCE [LARGE SCALE GENOMIC DNA]</scope>
    <source>
        <strain evidence="16">MRhiFer1</strain>
        <tissue evidence="16">Lung</tissue>
    </source>
</reference>
<dbReference type="PANTHER" id="PTHR12035">
    <property type="entry name" value="SIALIC ACID BINDING IMMUNOGLOBULIN-LIKE LECTIN"/>
    <property type="match status" value="1"/>
</dbReference>
<evidence type="ECO:0000313" key="17">
    <source>
        <dbReference type="Proteomes" id="UP000585614"/>
    </source>
</evidence>
<organism evidence="16 17">
    <name type="scientific">Rhinolophus ferrumequinum</name>
    <name type="common">Greater horseshoe bat</name>
    <dbReference type="NCBI Taxonomy" id="59479"/>
    <lineage>
        <taxon>Eukaryota</taxon>
        <taxon>Metazoa</taxon>
        <taxon>Chordata</taxon>
        <taxon>Craniata</taxon>
        <taxon>Vertebrata</taxon>
        <taxon>Euteleostomi</taxon>
        <taxon>Mammalia</taxon>
        <taxon>Eutheria</taxon>
        <taxon>Laurasiatheria</taxon>
        <taxon>Chiroptera</taxon>
        <taxon>Yinpterochiroptera</taxon>
        <taxon>Rhinolophoidea</taxon>
        <taxon>Rhinolophidae</taxon>
        <taxon>Rhinolophinae</taxon>
        <taxon>Rhinolophus</taxon>
    </lineage>
</organism>
<evidence type="ECO:0000256" key="11">
    <source>
        <dbReference type="ARBA" id="ARBA00038361"/>
    </source>
</evidence>
<keyword evidence="6 13" id="KW-1133">Transmembrane helix</keyword>
<feature type="domain" description="Ig-like" evidence="15">
    <location>
        <begin position="102"/>
        <end position="185"/>
    </location>
</feature>
<evidence type="ECO:0000256" key="6">
    <source>
        <dbReference type="ARBA" id="ARBA00022989"/>
    </source>
</evidence>
<evidence type="ECO:0000256" key="5">
    <source>
        <dbReference type="ARBA" id="ARBA00022889"/>
    </source>
</evidence>
<dbReference type="SUPFAM" id="SSF48726">
    <property type="entry name" value="Immunoglobulin"/>
    <property type="match status" value="4"/>
</dbReference>
<dbReference type="InterPro" id="IPR051036">
    <property type="entry name" value="SIGLEC"/>
</dbReference>
<keyword evidence="9" id="KW-0325">Glycoprotein</keyword>
<dbReference type="Proteomes" id="UP000585614">
    <property type="component" value="Unassembled WGS sequence"/>
</dbReference>
<proteinExistence type="inferred from homology"/>
<dbReference type="GO" id="GO:0033691">
    <property type="term" value="F:sialic acid binding"/>
    <property type="evidence" value="ECO:0007669"/>
    <property type="project" value="TreeGrafter"/>
</dbReference>
<dbReference type="FunFam" id="2.60.40.10:FF:000912">
    <property type="entry name" value="Myeloid cell surface antigen CD33"/>
    <property type="match status" value="2"/>
</dbReference>
<dbReference type="GO" id="GO:0005886">
    <property type="term" value="C:plasma membrane"/>
    <property type="evidence" value="ECO:0007669"/>
    <property type="project" value="TreeGrafter"/>
</dbReference>
<dbReference type="FunFam" id="2.60.40.10:FF:000829">
    <property type="entry name" value="Sialic acid-binding Ig-like lectin 8"/>
    <property type="match status" value="1"/>
</dbReference>
<dbReference type="SMART" id="SM00409">
    <property type="entry name" value="IG"/>
    <property type="match status" value="3"/>
</dbReference>
<keyword evidence="3 14" id="KW-0732">Signal</keyword>
<feature type="domain" description="Ig-like" evidence="15">
    <location>
        <begin position="427"/>
        <end position="510"/>
    </location>
</feature>
<feature type="chain" id="PRO_5029698161" evidence="14">
    <location>
        <begin position="16"/>
        <end position="647"/>
    </location>
</feature>
<dbReference type="Pfam" id="PF07686">
    <property type="entry name" value="V-set"/>
    <property type="match status" value="1"/>
</dbReference>
<dbReference type="InterPro" id="IPR036179">
    <property type="entry name" value="Ig-like_dom_sf"/>
</dbReference>
<evidence type="ECO:0000256" key="1">
    <source>
        <dbReference type="ARBA" id="ARBA00004479"/>
    </source>
</evidence>
<feature type="compositionally biased region" description="Low complexity" evidence="12">
    <location>
        <begin position="600"/>
        <end position="613"/>
    </location>
</feature>
<dbReference type="AlphaFoldDB" id="A0A7J7SH07"/>
<keyword evidence="2 13" id="KW-0812">Transmembrane</keyword>
<dbReference type="PROSITE" id="PS50835">
    <property type="entry name" value="IG_LIKE"/>
    <property type="match status" value="2"/>
</dbReference>
<gene>
    <name evidence="16" type="ORF">mRhiFer1_002453</name>
</gene>
<evidence type="ECO:0000256" key="3">
    <source>
        <dbReference type="ARBA" id="ARBA00022729"/>
    </source>
</evidence>
<dbReference type="PANTHER" id="PTHR12035:SF132">
    <property type="entry name" value="MYELOID CELL SURFACE ANTIGEN CD33"/>
    <property type="match status" value="1"/>
</dbReference>
<dbReference type="Gene3D" id="2.60.40.10">
    <property type="entry name" value="Immunoglobulins"/>
    <property type="match status" value="4"/>
</dbReference>
<keyword evidence="5" id="KW-0130">Cell adhesion</keyword>
<dbReference type="GO" id="GO:0007155">
    <property type="term" value="P:cell adhesion"/>
    <property type="evidence" value="ECO:0007669"/>
    <property type="project" value="UniProtKB-KW"/>
</dbReference>
<evidence type="ECO:0000256" key="7">
    <source>
        <dbReference type="ARBA" id="ARBA00023136"/>
    </source>
</evidence>
<dbReference type="InterPro" id="IPR013783">
    <property type="entry name" value="Ig-like_fold"/>
</dbReference>
<evidence type="ECO:0000256" key="4">
    <source>
        <dbReference type="ARBA" id="ARBA00022734"/>
    </source>
</evidence>
<feature type="signal peptide" evidence="14">
    <location>
        <begin position="1"/>
        <end position="15"/>
    </location>
</feature>
<feature type="compositionally biased region" description="Polar residues" evidence="12">
    <location>
        <begin position="634"/>
        <end position="647"/>
    </location>
</feature>
<protein>
    <submittedName>
        <fullName evidence="16">CD33 molecule</fullName>
    </submittedName>
</protein>
<evidence type="ECO:0000256" key="12">
    <source>
        <dbReference type="SAM" id="MobiDB-lite"/>
    </source>
</evidence>
<evidence type="ECO:0000256" key="10">
    <source>
        <dbReference type="ARBA" id="ARBA00023319"/>
    </source>
</evidence>
<evidence type="ECO:0000256" key="8">
    <source>
        <dbReference type="ARBA" id="ARBA00023157"/>
    </source>
</evidence>
<keyword evidence="10" id="KW-0393">Immunoglobulin domain</keyword>
<evidence type="ECO:0000259" key="15">
    <source>
        <dbReference type="PROSITE" id="PS50835"/>
    </source>
</evidence>
<evidence type="ECO:0000256" key="2">
    <source>
        <dbReference type="ARBA" id="ARBA00022692"/>
    </source>
</evidence>
<keyword evidence="4" id="KW-0430">Lectin</keyword>
<dbReference type="GO" id="GO:0030246">
    <property type="term" value="F:carbohydrate binding"/>
    <property type="evidence" value="ECO:0007669"/>
    <property type="project" value="UniProtKB-KW"/>
</dbReference>
<keyword evidence="7 13" id="KW-0472">Membrane</keyword>
<dbReference type="EMBL" id="JACAGC010000022">
    <property type="protein sequence ID" value="KAF6287691.1"/>
    <property type="molecule type" value="Genomic_DNA"/>
</dbReference>
<evidence type="ECO:0000313" key="16">
    <source>
        <dbReference type="EMBL" id="KAF6287691.1"/>
    </source>
</evidence>
<evidence type="ECO:0000256" key="9">
    <source>
        <dbReference type="ARBA" id="ARBA00023180"/>
    </source>
</evidence>